<dbReference type="InterPro" id="IPR013022">
    <property type="entry name" value="Xyl_isomerase-like_TIM-brl"/>
</dbReference>
<feature type="compositionally biased region" description="Acidic residues" evidence="9">
    <location>
        <begin position="97"/>
        <end position="127"/>
    </location>
</feature>
<dbReference type="AlphaFoldDB" id="A0A167VH53"/>
<evidence type="ECO:0000256" key="2">
    <source>
        <dbReference type="ARBA" id="ARBA00005340"/>
    </source>
</evidence>
<evidence type="ECO:0000256" key="5">
    <source>
        <dbReference type="ARBA" id="ARBA00022763"/>
    </source>
</evidence>
<dbReference type="GO" id="GO:0003677">
    <property type="term" value="F:DNA binding"/>
    <property type="evidence" value="ECO:0007669"/>
    <property type="project" value="InterPro"/>
</dbReference>
<feature type="domain" description="Xylose isomerase-like TIM barrel" evidence="10">
    <location>
        <begin position="206"/>
        <end position="480"/>
    </location>
</feature>
<accession>A0A167VH53</accession>
<sequence>MAGARKAPQTKAATAAATIEEDTAAVPVKHERKTKAATVVTAKTAQVSVVGTTASTASPSPRRTLAKSTAKAVRTAATQIAGMASAASRKRKANEVKEEEEEGEEQQEEEEEETDEKADIISDEEGSEVDKAPKKRSRAPRKPAKKAKTAAKETKPASKEAAKSKKAAEDEVEPLAPRTNVHTLKKAMYIGAHVSSAGGVQNAVPNAVQIGGNAFALFLASQRKWQNPPLADDARDAFRARCAAHGYDAARYCLPHGSYLVNLAQPDPAKAEQALAHFVDDLRRCAALGIRLYNFHPGADVAGKGADTTRAAALARIAAAINSAHRATAPADVVTVIENMAGGGTTVGDRFEDLAAIIRQVDDQARVGVCLDTCHAFAAGYDLRTPAALAAVLAEFDRVVGLRYLRAVHLNDSKAPLGSRRDLHANIGTGCLGLRAFHALVNHDAFAGLPLVLETPIGRKGPDGKEVEDRQVWADEIKLLEGLIGANPETAAFKAQETKLQAQGAAERKRIQEQVDKKSSKDAKKIRTVSVVDMLREKHVVDVKRE</sequence>
<dbReference type="InterPro" id="IPR018246">
    <property type="entry name" value="AP_endonuc_F2_Zn_BS"/>
</dbReference>
<comment type="similarity">
    <text evidence="2">Belongs to the AP endonuclease 2 family.</text>
</comment>
<organism evidence="11 12">
    <name type="scientific">Niveomyces insectorum RCEF 264</name>
    <dbReference type="NCBI Taxonomy" id="1081102"/>
    <lineage>
        <taxon>Eukaryota</taxon>
        <taxon>Fungi</taxon>
        <taxon>Dikarya</taxon>
        <taxon>Ascomycota</taxon>
        <taxon>Pezizomycotina</taxon>
        <taxon>Sordariomycetes</taxon>
        <taxon>Hypocreomycetidae</taxon>
        <taxon>Hypocreales</taxon>
        <taxon>Cordycipitaceae</taxon>
        <taxon>Niveomyces</taxon>
    </lineage>
</organism>
<evidence type="ECO:0000256" key="4">
    <source>
        <dbReference type="ARBA" id="ARBA00022723"/>
    </source>
</evidence>
<comment type="cofactor">
    <cofactor evidence="1">
        <name>Zn(2+)</name>
        <dbReference type="ChEBI" id="CHEBI:29105"/>
    </cofactor>
</comment>
<keyword evidence="5" id="KW-0227">DNA damage</keyword>
<dbReference type="STRING" id="1081102.A0A167VH53"/>
<evidence type="ECO:0000256" key="7">
    <source>
        <dbReference type="ARBA" id="ARBA00022833"/>
    </source>
</evidence>
<feature type="compositionally biased region" description="Basic and acidic residues" evidence="9">
    <location>
        <begin position="150"/>
        <end position="169"/>
    </location>
</feature>
<evidence type="ECO:0000313" key="12">
    <source>
        <dbReference type="Proteomes" id="UP000076874"/>
    </source>
</evidence>
<keyword evidence="7" id="KW-0862">Zinc</keyword>
<dbReference type="SMART" id="SM00518">
    <property type="entry name" value="AP2Ec"/>
    <property type="match status" value="1"/>
</dbReference>
<dbReference type="Proteomes" id="UP000076874">
    <property type="component" value="Unassembled WGS sequence"/>
</dbReference>
<keyword evidence="4" id="KW-0479">Metal-binding</keyword>
<dbReference type="PROSITE" id="PS00730">
    <property type="entry name" value="AP_NUCLEASE_F2_2"/>
    <property type="match status" value="1"/>
</dbReference>
<dbReference type="EMBL" id="AZHD01000006">
    <property type="protein sequence ID" value="OAA62609.1"/>
    <property type="molecule type" value="Genomic_DNA"/>
</dbReference>
<dbReference type="Pfam" id="PF01261">
    <property type="entry name" value="AP_endonuc_2"/>
    <property type="match status" value="1"/>
</dbReference>
<dbReference type="InterPro" id="IPR036237">
    <property type="entry name" value="Xyl_isomerase-like_sf"/>
</dbReference>
<dbReference type="GO" id="GO:0005739">
    <property type="term" value="C:mitochondrion"/>
    <property type="evidence" value="ECO:0007669"/>
    <property type="project" value="TreeGrafter"/>
</dbReference>
<evidence type="ECO:0000256" key="3">
    <source>
        <dbReference type="ARBA" id="ARBA00021759"/>
    </source>
</evidence>
<dbReference type="HAMAP" id="MF_00152">
    <property type="entry name" value="Nfo"/>
    <property type="match status" value="1"/>
</dbReference>
<dbReference type="SUPFAM" id="SSF51658">
    <property type="entry name" value="Xylose isomerase-like"/>
    <property type="match status" value="1"/>
</dbReference>
<comment type="caution">
    <text evidence="11">The sequence shown here is derived from an EMBL/GenBank/DDBJ whole genome shotgun (WGS) entry which is preliminary data.</text>
</comment>
<dbReference type="GO" id="GO:0008270">
    <property type="term" value="F:zinc ion binding"/>
    <property type="evidence" value="ECO:0007669"/>
    <property type="project" value="InterPro"/>
</dbReference>
<dbReference type="PANTHER" id="PTHR21445:SF0">
    <property type="entry name" value="APURINIC-APYRIMIDINIC ENDONUCLEASE"/>
    <property type="match status" value="1"/>
</dbReference>
<evidence type="ECO:0000259" key="10">
    <source>
        <dbReference type="Pfam" id="PF01261"/>
    </source>
</evidence>
<dbReference type="GO" id="GO:0005634">
    <property type="term" value="C:nucleus"/>
    <property type="evidence" value="ECO:0007669"/>
    <property type="project" value="TreeGrafter"/>
</dbReference>
<dbReference type="PROSITE" id="PS00731">
    <property type="entry name" value="AP_NUCLEASE_F2_3"/>
    <property type="match status" value="1"/>
</dbReference>
<dbReference type="NCBIfam" id="NF002199">
    <property type="entry name" value="PRK01060.1-4"/>
    <property type="match status" value="1"/>
</dbReference>
<proteinExistence type="inferred from homology"/>
<evidence type="ECO:0000313" key="11">
    <source>
        <dbReference type="EMBL" id="OAA62609.1"/>
    </source>
</evidence>
<keyword evidence="11" id="KW-0255">Endonuclease</keyword>
<dbReference type="OrthoDB" id="7663182at2759"/>
<keyword evidence="8" id="KW-0234">DNA repair</keyword>
<dbReference type="CDD" id="cd00019">
    <property type="entry name" value="AP2Ec"/>
    <property type="match status" value="1"/>
</dbReference>
<evidence type="ECO:0000256" key="1">
    <source>
        <dbReference type="ARBA" id="ARBA00001947"/>
    </source>
</evidence>
<gene>
    <name evidence="11" type="ORF">SPI_04149</name>
</gene>
<dbReference type="NCBIfam" id="TIGR00587">
    <property type="entry name" value="nfo"/>
    <property type="match status" value="1"/>
</dbReference>
<dbReference type="PROSITE" id="PS51432">
    <property type="entry name" value="AP_NUCLEASE_F2_4"/>
    <property type="match status" value="1"/>
</dbReference>
<keyword evidence="6" id="KW-0378">Hydrolase</keyword>
<dbReference type="InterPro" id="IPR001719">
    <property type="entry name" value="AP_endonuc_2"/>
</dbReference>
<feature type="region of interest" description="Disordered" evidence="9">
    <location>
        <begin position="50"/>
        <end position="179"/>
    </location>
</feature>
<dbReference type="GO" id="GO:0006284">
    <property type="term" value="P:base-excision repair"/>
    <property type="evidence" value="ECO:0007669"/>
    <property type="project" value="TreeGrafter"/>
</dbReference>
<dbReference type="GO" id="GO:0003906">
    <property type="term" value="F:DNA-(apurinic or apyrimidinic site) endonuclease activity"/>
    <property type="evidence" value="ECO:0007669"/>
    <property type="project" value="TreeGrafter"/>
</dbReference>
<keyword evidence="12" id="KW-1185">Reference proteome</keyword>
<protein>
    <recommendedName>
        <fullName evidence="3">Apurinic-apyrimidinic endonuclease 1</fullName>
    </recommendedName>
</protein>
<dbReference type="FunFam" id="3.20.20.150:FF:000001">
    <property type="entry name" value="Probable endonuclease 4"/>
    <property type="match status" value="1"/>
</dbReference>
<name>A0A167VH53_9HYPO</name>
<dbReference type="GO" id="GO:0008081">
    <property type="term" value="F:phosphoric diester hydrolase activity"/>
    <property type="evidence" value="ECO:0007669"/>
    <property type="project" value="TreeGrafter"/>
</dbReference>
<evidence type="ECO:0000256" key="9">
    <source>
        <dbReference type="SAM" id="MobiDB-lite"/>
    </source>
</evidence>
<keyword evidence="11" id="KW-0540">Nuclease</keyword>
<reference evidence="11 12" key="1">
    <citation type="journal article" date="2016" name="Genome Biol. Evol.">
        <title>Divergent and convergent evolution of fungal pathogenicity.</title>
        <authorList>
            <person name="Shang Y."/>
            <person name="Xiao G."/>
            <person name="Zheng P."/>
            <person name="Cen K."/>
            <person name="Zhan S."/>
            <person name="Wang C."/>
        </authorList>
    </citation>
    <scope>NUCLEOTIDE SEQUENCE [LARGE SCALE GENOMIC DNA]</scope>
    <source>
        <strain evidence="11 12">RCEF 264</strain>
    </source>
</reference>
<evidence type="ECO:0000256" key="8">
    <source>
        <dbReference type="ARBA" id="ARBA00023204"/>
    </source>
</evidence>
<dbReference type="Gene3D" id="3.20.20.150">
    <property type="entry name" value="Divalent-metal-dependent TIM barrel enzymes"/>
    <property type="match status" value="1"/>
</dbReference>
<feature type="compositionally biased region" description="Polar residues" evidence="9">
    <location>
        <begin position="51"/>
        <end position="61"/>
    </location>
</feature>
<evidence type="ECO:0000256" key="6">
    <source>
        <dbReference type="ARBA" id="ARBA00022801"/>
    </source>
</evidence>
<feature type="compositionally biased region" description="Basic residues" evidence="9">
    <location>
        <begin position="133"/>
        <end position="149"/>
    </location>
</feature>
<dbReference type="PANTHER" id="PTHR21445">
    <property type="entry name" value="ENDONUCLEASE IV ENDODEOXYRIBONUCLEASE IV"/>
    <property type="match status" value="1"/>
</dbReference>